<evidence type="ECO:0000313" key="1">
    <source>
        <dbReference type="EMBL" id="TGX97327.1"/>
    </source>
</evidence>
<proteinExistence type="predicted"/>
<keyword evidence="2" id="KW-1185">Reference proteome</keyword>
<sequence>MKAFIEKLNHYVWKWAKQIRLNKAYPRKTCFIQDTEDYFLTFNYTSVLERVLVSGVEMPFTRVFGISCIKT</sequence>
<dbReference type="Proteomes" id="UP000307720">
    <property type="component" value="Unassembled WGS sequence"/>
</dbReference>
<accession>A0AC61QXB8</accession>
<protein>
    <submittedName>
        <fullName evidence="1">Uncharacterized protein</fullName>
    </submittedName>
</protein>
<gene>
    <name evidence="1" type="ORF">E5357_12970</name>
</gene>
<dbReference type="EMBL" id="SRZB01000034">
    <property type="protein sequence ID" value="TGX97327.1"/>
    <property type="molecule type" value="Genomic_DNA"/>
</dbReference>
<evidence type="ECO:0000313" key="2">
    <source>
        <dbReference type="Proteomes" id="UP000307720"/>
    </source>
</evidence>
<name>A0AC61QXB8_9FIRM</name>
<organism evidence="1 2">
    <name type="scientific">Hominisplanchenecus murintestinalis</name>
    <dbReference type="NCBI Taxonomy" id="2941517"/>
    <lineage>
        <taxon>Bacteria</taxon>
        <taxon>Bacillati</taxon>
        <taxon>Bacillota</taxon>
        <taxon>Clostridia</taxon>
        <taxon>Lachnospirales</taxon>
        <taxon>Lachnospiraceae</taxon>
        <taxon>Hominisplanchenecus</taxon>
    </lineage>
</organism>
<comment type="caution">
    <text evidence="1">The sequence shown here is derived from an EMBL/GenBank/DDBJ whole genome shotgun (WGS) entry which is preliminary data.</text>
</comment>
<reference evidence="1" key="1">
    <citation type="submission" date="2019-04" db="EMBL/GenBank/DDBJ databases">
        <title>Microbes associate with the intestines of laboratory mice.</title>
        <authorList>
            <person name="Navarre W."/>
            <person name="Wong E."/>
            <person name="Huang K."/>
            <person name="Tropini C."/>
            <person name="Ng K."/>
            <person name="Yu B."/>
        </authorList>
    </citation>
    <scope>NUCLEOTIDE SEQUENCE</scope>
    <source>
        <strain evidence="1">NM72_1-8</strain>
    </source>
</reference>